<gene>
    <name evidence="2" type="ORF">TAV2_LOCUS8897</name>
</gene>
<sequence length="127" mass="14111">MEQPYVYFYPPSGSGPSAHPPLQGSDVAKAIVDQRFCAPYPVDIAIVRKIASLHHRWQVFRGVSTQQEDLLYTMHKNKTLQSVFLGKDKFSVTVYPNVDYAFIASLIVILDDVNRDAAVAIATASLI</sequence>
<name>A0AAU9RZE4_THLAR</name>
<comment type="similarity">
    <text evidence="1">Belongs to the LOR family.</text>
</comment>
<dbReference type="InterPro" id="IPR007612">
    <property type="entry name" value="LOR"/>
</dbReference>
<organism evidence="2 3">
    <name type="scientific">Thlaspi arvense</name>
    <name type="common">Field penny-cress</name>
    <dbReference type="NCBI Taxonomy" id="13288"/>
    <lineage>
        <taxon>Eukaryota</taxon>
        <taxon>Viridiplantae</taxon>
        <taxon>Streptophyta</taxon>
        <taxon>Embryophyta</taxon>
        <taxon>Tracheophyta</taxon>
        <taxon>Spermatophyta</taxon>
        <taxon>Magnoliopsida</taxon>
        <taxon>eudicotyledons</taxon>
        <taxon>Gunneridae</taxon>
        <taxon>Pentapetalae</taxon>
        <taxon>rosids</taxon>
        <taxon>malvids</taxon>
        <taxon>Brassicales</taxon>
        <taxon>Brassicaceae</taxon>
        <taxon>Thlaspideae</taxon>
        <taxon>Thlaspi</taxon>
    </lineage>
</organism>
<proteinExistence type="inferred from homology"/>
<keyword evidence="3" id="KW-1185">Reference proteome</keyword>
<accession>A0AAU9RZE4</accession>
<dbReference type="SUPFAM" id="SSF54518">
    <property type="entry name" value="Tubby C-terminal domain-like"/>
    <property type="match status" value="1"/>
</dbReference>
<dbReference type="Pfam" id="PF04525">
    <property type="entry name" value="LOR"/>
    <property type="match status" value="1"/>
</dbReference>
<evidence type="ECO:0000313" key="3">
    <source>
        <dbReference type="Proteomes" id="UP000836841"/>
    </source>
</evidence>
<dbReference type="EMBL" id="OU466859">
    <property type="protein sequence ID" value="CAH2053825.1"/>
    <property type="molecule type" value="Genomic_DNA"/>
</dbReference>
<dbReference type="PANTHER" id="PTHR31087:SF160">
    <property type="entry name" value="PROTEIN LURP-ONE-RELATED 1-RELATED"/>
    <property type="match status" value="1"/>
</dbReference>
<dbReference type="Gene3D" id="2.40.160.200">
    <property type="entry name" value="LURP1-related"/>
    <property type="match status" value="2"/>
</dbReference>
<dbReference type="InterPro" id="IPR025659">
    <property type="entry name" value="Tubby-like_C"/>
</dbReference>
<dbReference type="AlphaFoldDB" id="A0AAU9RZE4"/>
<dbReference type="PANTHER" id="PTHR31087">
    <property type="match status" value="1"/>
</dbReference>
<reference evidence="2 3" key="1">
    <citation type="submission" date="2022-03" db="EMBL/GenBank/DDBJ databases">
        <authorList>
            <person name="Nunn A."/>
            <person name="Chopra R."/>
            <person name="Nunn A."/>
            <person name="Contreras Garrido A."/>
        </authorList>
    </citation>
    <scope>NUCLEOTIDE SEQUENCE [LARGE SCALE GENOMIC DNA]</scope>
</reference>
<protein>
    <submittedName>
        <fullName evidence="2">Uncharacterized protein</fullName>
    </submittedName>
</protein>
<evidence type="ECO:0000313" key="2">
    <source>
        <dbReference type="EMBL" id="CAH2053825.1"/>
    </source>
</evidence>
<dbReference type="Proteomes" id="UP000836841">
    <property type="component" value="Chromosome 3"/>
</dbReference>
<dbReference type="InterPro" id="IPR038595">
    <property type="entry name" value="LOR_sf"/>
</dbReference>
<evidence type="ECO:0000256" key="1">
    <source>
        <dbReference type="ARBA" id="ARBA00005437"/>
    </source>
</evidence>